<reference evidence="2" key="1">
    <citation type="submission" date="2013-10" db="EMBL/GenBank/DDBJ databases">
        <title>Genomic analysis of the causative agents of coccidiosis in chickens.</title>
        <authorList>
            <person name="Reid A.J."/>
            <person name="Blake D."/>
            <person name="Billington K."/>
            <person name="Browne H."/>
            <person name="Dunn M."/>
            <person name="Hung S."/>
            <person name="Kawahara F."/>
            <person name="Miranda-Saavedra D."/>
            <person name="Mourier T."/>
            <person name="Nagra H."/>
            <person name="Otto T.D."/>
            <person name="Rawlings N."/>
            <person name="Sanchez A."/>
            <person name="Sanders M."/>
            <person name="Subramaniam C."/>
            <person name="Tay Y."/>
            <person name="Dear P."/>
            <person name="Doerig C."/>
            <person name="Gruber A."/>
            <person name="Parkinson J."/>
            <person name="Shirley M."/>
            <person name="Wan K.L."/>
            <person name="Berriman M."/>
            <person name="Tomley F."/>
            <person name="Pain A."/>
        </authorList>
    </citation>
    <scope>NUCLEOTIDE SEQUENCE [LARGE SCALE GENOMIC DNA]</scope>
    <source>
        <strain evidence="2">Houghton</strain>
    </source>
</reference>
<reference evidence="2" key="2">
    <citation type="submission" date="2013-10" db="EMBL/GenBank/DDBJ databases">
        <authorList>
            <person name="Aslett M."/>
        </authorList>
    </citation>
    <scope>NUCLEOTIDE SEQUENCE [LARGE SCALE GENOMIC DNA]</scope>
    <source>
        <strain evidence="2">Houghton</strain>
    </source>
</reference>
<dbReference type="GO" id="GO:0003723">
    <property type="term" value="F:RNA binding"/>
    <property type="evidence" value="ECO:0007669"/>
    <property type="project" value="TreeGrafter"/>
</dbReference>
<dbReference type="Proteomes" id="UP000018201">
    <property type="component" value="Unassembled WGS sequence"/>
</dbReference>
<organism evidence="2 3">
    <name type="scientific">Eimeria praecox</name>
    <dbReference type="NCBI Taxonomy" id="51316"/>
    <lineage>
        <taxon>Eukaryota</taxon>
        <taxon>Sar</taxon>
        <taxon>Alveolata</taxon>
        <taxon>Apicomplexa</taxon>
        <taxon>Conoidasida</taxon>
        <taxon>Coccidia</taxon>
        <taxon>Eucoccidiorida</taxon>
        <taxon>Eimeriorina</taxon>
        <taxon>Eimeriidae</taxon>
        <taxon>Eimeria</taxon>
    </lineage>
</organism>
<dbReference type="VEuPathDB" id="ToxoDB:EPH_0048410"/>
<feature type="region of interest" description="Disordered" evidence="1">
    <location>
        <begin position="71"/>
        <end position="146"/>
    </location>
</feature>
<dbReference type="GO" id="GO:0000380">
    <property type="term" value="P:alternative mRNA splicing, via spliceosome"/>
    <property type="evidence" value="ECO:0007669"/>
    <property type="project" value="TreeGrafter"/>
</dbReference>
<feature type="compositionally biased region" description="Low complexity" evidence="1">
    <location>
        <begin position="124"/>
        <end position="136"/>
    </location>
</feature>
<gene>
    <name evidence="2" type="ORF">EPH_0048410</name>
</gene>
<dbReference type="EMBL" id="HG691584">
    <property type="protein sequence ID" value="CDI78118.1"/>
    <property type="molecule type" value="Genomic_DNA"/>
</dbReference>
<dbReference type="PANTHER" id="PTHR12381">
    <property type="entry name" value="HETEROGENEOUS NUCLEAR RIBONUCLEOPROTEIN U FAMILY MEMBER"/>
    <property type="match status" value="1"/>
</dbReference>
<dbReference type="AlphaFoldDB" id="U6GFQ4"/>
<evidence type="ECO:0000313" key="3">
    <source>
        <dbReference type="Proteomes" id="UP000018201"/>
    </source>
</evidence>
<protein>
    <submittedName>
        <fullName evidence="2">SPRY domain-containing protein, putative</fullName>
    </submittedName>
</protein>
<proteinExistence type="predicted"/>
<dbReference type="OrthoDB" id="445357at2759"/>
<keyword evidence="3" id="KW-1185">Reference proteome</keyword>
<evidence type="ECO:0000256" key="1">
    <source>
        <dbReference type="SAM" id="MobiDB-lite"/>
    </source>
</evidence>
<name>U6GFQ4_9EIME</name>
<accession>U6GFQ4</accession>
<evidence type="ECO:0000313" key="2">
    <source>
        <dbReference type="EMBL" id="CDI78118.1"/>
    </source>
</evidence>
<feature type="region of interest" description="Disordered" evidence="1">
    <location>
        <begin position="1"/>
        <end position="20"/>
    </location>
</feature>
<dbReference type="GO" id="GO:0005634">
    <property type="term" value="C:nucleus"/>
    <property type="evidence" value="ECO:0007669"/>
    <property type="project" value="TreeGrafter"/>
</dbReference>
<sequence length="263" mass="27874">MVTDEPTLQHRTQKREREEGKMVPVSAVMDMKAAFALPAFDDGFTVIDYVEMPEQESRREIRRINEEGRAFKANNPGMGGAQGAPTNHLGVEGRLPNHRGVRGAPMGGPMGAPREVEVTGVIGGRSSSSSSIGVVGAPKGVGSSTATAGEVDSMLQGVGVMDMEGTTQGHRVTTLPINSSSSSSSSNTMDGSRAMIAIIMQINDSSRGSMIRDIDKEGSSSIRRHTQATEAGATPTTILEEEEEEEAPLWVAIINSDDIKCCV</sequence>
<dbReference type="PANTHER" id="PTHR12381:SF56">
    <property type="entry name" value="B30.2_SPRY DOMAIN-CONTAINING PROTEIN-RELATED"/>
    <property type="match status" value="1"/>
</dbReference>